<reference evidence="4 5" key="1">
    <citation type="submission" date="2020-07" db="EMBL/GenBank/DDBJ databases">
        <title>Description of Limosilactobacillus balticus sp. nov., Limosilactobacillus agrestis sp. nov., Limosilactobacillus albertensis sp. nov., Limosilactobacillus rudii sp. nov., Limosilactobacillus fastidiosus sp. nov., five novel Limosilactobacillus species isolated from the vertebrate gastrointestinal tract, and proposal of 6 subspecies of Limosilactobacillus reuteri adapted to the gastrointestinal tract of specific vertebrate hosts.</title>
        <authorList>
            <person name="Li F."/>
            <person name="Cheng C."/>
            <person name="Zheng J."/>
            <person name="Quevedo R.M."/>
            <person name="Li J."/>
            <person name="Roos S."/>
            <person name="Gaenzle M.G."/>
            <person name="Walter J."/>
        </authorList>
    </citation>
    <scope>NUCLEOTIDE SEQUENCE [LARGE SCALE GENOMIC DNA]</scope>
    <source>
        <strain evidence="3 4">WF-MA3-C</strain>
        <strain evidence="2 5">WF-MO7-1</strain>
    </source>
</reference>
<feature type="domain" description="IrrE N-terminal-like" evidence="1">
    <location>
        <begin position="17"/>
        <end position="124"/>
    </location>
</feature>
<gene>
    <name evidence="3" type="ORF">H5R63_01145</name>
    <name evidence="2" type="ORF">H5R64_05215</name>
</gene>
<evidence type="ECO:0000313" key="3">
    <source>
        <dbReference type="EMBL" id="MBB1085422.1"/>
    </source>
</evidence>
<name>A0A7W3TY68_9LACO</name>
<dbReference type="RefSeq" id="WP_182580253.1">
    <property type="nucleotide sequence ID" value="NZ_JACIUY010000042.1"/>
</dbReference>
<organism evidence="3 4">
    <name type="scientific">Limosilactobacillus fastidiosus</name>
    <dbReference type="NCBI Taxonomy" id="2759855"/>
    <lineage>
        <taxon>Bacteria</taxon>
        <taxon>Bacillati</taxon>
        <taxon>Bacillota</taxon>
        <taxon>Bacilli</taxon>
        <taxon>Lactobacillales</taxon>
        <taxon>Lactobacillaceae</taxon>
        <taxon>Limosilactobacillus</taxon>
    </lineage>
</organism>
<evidence type="ECO:0000313" key="4">
    <source>
        <dbReference type="Proteomes" id="UP000518255"/>
    </source>
</evidence>
<proteinExistence type="predicted"/>
<dbReference type="EMBL" id="JACIUY010000042">
    <property type="protein sequence ID" value="MBB1085422.1"/>
    <property type="molecule type" value="Genomic_DNA"/>
</dbReference>
<evidence type="ECO:0000313" key="5">
    <source>
        <dbReference type="Proteomes" id="UP000544052"/>
    </source>
</evidence>
<keyword evidence="5" id="KW-1185">Reference proteome</keyword>
<dbReference type="Proteomes" id="UP000518255">
    <property type="component" value="Unassembled WGS sequence"/>
</dbReference>
<dbReference type="AlphaFoldDB" id="A0A7W3TY68"/>
<dbReference type="EMBL" id="JACIUZ010000036">
    <property type="protein sequence ID" value="MBB1063162.1"/>
    <property type="molecule type" value="Genomic_DNA"/>
</dbReference>
<dbReference type="Proteomes" id="UP000544052">
    <property type="component" value="Unassembled WGS sequence"/>
</dbReference>
<comment type="caution">
    <text evidence="3">The sequence shown here is derived from an EMBL/GenBank/DDBJ whole genome shotgun (WGS) entry which is preliminary data.</text>
</comment>
<evidence type="ECO:0000313" key="2">
    <source>
        <dbReference type="EMBL" id="MBB1063162.1"/>
    </source>
</evidence>
<evidence type="ECO:0000259" key="1">
    <source>
        <dbReference type="Pfam" id="PF06114"/>
    </source>
</evidence>
<sequence length="159" mass="18544">MYNTQMNDVVDWLLKLCKNLNIKVTLSPSWLSNWPSRSLASLRLIYYNPNWNPRYELPISLAHEMGHVITESPDYNQLNSEVFNLKVEDAADVIAIQLILKYINLHDLHFETETQLAETFAIPYYMLHDLDLVVKHQEQLKLLTNSTEFSNEGLFSLSM</sequence>
<protein>
    <submittedName>
        <fullName evidence="3">ImmA/IrrE family metallo-endopeptidase</fullName>
    </submittedName>
</protein>
<dbReference type="Pfam" id="PF06114">
    <property type="entry name" value="Peptidase_M78"/>
    <property type="match status" value="1"/>
</dbReference>
<accession>A0A7W3TY68</accession>
<dbReference type="InterPro" id="IPR010359">
    <property type="entry name" value="IrrE_HExxH"/>
</dbReference>